<evidence type="ECO:0000313" key="1">
    <source>
        <dbReference type="EMBL" id="EDM26123.1"/>
    </source>
</evidence>
<proteinExistence type="predicted"/>
<gene>
    <name evidence="1" type="ORF">LNTAR_04716</name>
</gene>
<reference evidence="1 2" key="1">
    <citation type="journal article" date="2010" name="J. Bacteriol.">
        <title>Genome sequence of Lentisphaera araneosa HTCC2155T, the type species of the order Lentisphaerales in the phylum Lentisphaerae.</title>
        <authorList>
            <person name="Thrash J.C."/>
            <person name="Cho J.C."/>
            <person name="Vergin K.L."/>
            <person name="Morris R.M."/>
            <person name="Giovannoni S.J."/>
        </authorList>
    </citation>
    <scope>NUCLEOTIDE SEQUENCE [LARGE SCALE GENOMIC DNA]</scope>
    <source>
        <strain evidence="1 2">HTCC2155</strain>
    </source>
</reference>
<dbReference type="RefSeq" id="WP_007280169.1">
    <property type="nucleotide sequence ID" value="NZ_ABCK01000020.1"/>
</dbReference>
<dbReference type="AlphaFoldDB" id="A6DQP2"/>
<comment type="caution">
    <text evidence="1">The sequence shown here is derived from an EMBL/GenBank/DDBJ whole genome shotgun (WGS) entry which is preliminary data.</text>
</comment>
<dbReference type="InterPro" id="IPR018741">
    <property type="entry name" value="DUF2288"/>
</dbReference>
<keyword evidence="2" id="KW-1185">Reference proteome</keyword>
<dbReference type="Pfam" id="PF10052">
    <property type="entry name" value="DUF2288"/>
    <property type="match status" value="1"/>
</dbReference>
<accession>A6DQP2</accession>
<organism evidence="1 2">
    <name type="scientific">Lentisphaera araneosa HTCC2155</name>
    <dbReference type="NCBI Taxonomy" id="313628"/>
    <lineage>
        <taxon>Bacteria</taxon>
        <taxon>Pseudomonadati</taxon>
        <taxon>Lentisphaerota</taxon>
        <taxon>Lentisphaeria</taxon>
        <taxon>Lentisphaerales</taxon>
        <taxon>Lentisphaeraceae</taxon>
        <taxon>Lentisphaera</taxon>
    </lineage>
</organism>
<dbReference type="STRING" id="313628.LNTAR_04716"/>
<protein>
    <submittedName>
        <fullName evidence="1">Uncharacterized protein</fullName>
    </submittedName>
</protein>
<dbReference type="Proteomes" id="UP000004947">
    <property type="component" value="Unassembled WGS sequence"/>
</dbReference>
<evidence type="ECO:0000313" key="2">
    <source>
        <dbReference type="Proteomes" id="UP000004947"/>
    </source>
</evidence>
<name>A6DQP2_9BACT</name>
<sequence length="111" mass="12796">MNEKLLKEADWCEWSDLHDSFIRDMLFAVKEGKDCFLLAEAIAENNTEIVGKAIESGSIFRPDGFQVEKWKKDKLRFLTLIVSPFVVIQEMDMAAYAKVLESQAEVLKKEH</sequence>
<dbReference type="EMBL" id="ABCK01000020">
    <property type="protein sequence ID" value="EDM26123.1"/>
    <property type="molecule type" value="Genomic_DNA"/>
</dbReference>
<dbReference type="OrthoDB" id="428307at2"/>